<comment type="similarity">
    <text evidence="1">Belongs to the NusB family.</text>
</comment>
<dbReference type="PANTHER" id="PTHR11078">
    <property type="entry name" value="N UTILIZATION SUBSTANCE PROTEIN B-RELATED"/>
    <property type="match status" value="1"/>
</dbReference>
<protein>
    <submittedName>
        <fullName evidence="7">Transcription antitermination factor NusB</fullName>
    </submittedName>
</protein>
<evidence type="ECO:0000313" key="8">
    <source>
        <dbReference type="Proteomes" id="UP000290545"/>
    </source>
</evidence>
<sequence>MISRRNIRVKVMQLIYSLEQMDDKTDKTDPVKALSKQLDLTRELFVYLLHFITQVAQYAELDSKYRASKHLPSKEDLNVNTKIAGNELLWKVLESASYRKALEINMPSGIDSVEWVRKMYTSLVDSDIYQEYIQQPSREPKKEKEIILFIFTDLMLPNEEFLSFVEENFPNWDDDAEMMMQLMTSYLQKPASYDLQDMLGAEKWQFARSLLTTVLNKKDYLTDLIKPKLKNWDAERIAILDMILMQMGIAEFLYFETIPPKVTINECIDLAKAYSTPQSGQFVNGILDSIHKELVAENKIHKIDFNKQKAG</sequence>
<dbReference type="Pfam" id="PF01029">
    <property type="entry name" value="NusB"/>
    <property type="match status" value="1"/>
</dbReference>
<evidence type="ECO:0000256" key="2">
    <source>
        <dbReference type="ARBA" id="ARBA00022814"/>
    </source>
</evidence>
<dbReference type="Proteomes" id="UP000290545">
    <property type="component" value="Unassembled WGS sequence"/>
</dbReference>
<dbReference type="AlphaFoldDB" id="A0A4Q1DBK3"/>
<dbReference type="EMBL" id="SDHZ01000001">
    <property type="protein sequence ID" value="RXK85889.1"/>
    <property type="molecule type" value="Genomic_DNA"/>
</dbReference>
<dbReference type="GO" id="GO:0006353">
    <property type="term" value="P:DNA-templated transcription termination"/>
    <property type="evidence" value="ECO:0007669"/>
    <property type="project" value="InterPro"/>
</dbReference>
<evidence type="ECO:0000313" key="7">
    <source>
        <dbReference type="EMBL" id="RXK85889.1"/>
    </source>
</evidence>
<dbReference type="Gene3D" id="1.10.940.10">
    <property type="entry name" value="NusB-like"/>
    <property type="match status" value="1"/>
</dbReference>
<dbReference type="RefSeq" id="WP_129001640.1">
    <property type="nucleotide sequence ID" value="NZ_SDHZ01000001.1"/>
</dbReference>
<keyword evidence="4" id="KW-0805">Transcription regulation</keyword>
<gene>
    <name evidence="7" type="primary">nusB</name>
    <name evidence="7" type="ORF">ESB13_03505</name>
</gene>
<feature type="domain" description="NusB/RsmB/TIM44" evidence="6">
    <location>
        <begin position="193"/>
        <end position="292"/>
    </location>
</feature>
<evidence type="ECO:0000259" key="6">
    <source>
        <dbReference type="Pfam" id="PF01029"/>
    </source>
</evidence>
<evidence type="ECO:0000256" key="1">
    <source>
        <dbReference type="ARBA" id="ARBA00005952"/>
    </source>
</evidence>
<keyword evidence="5" id="KW-0804">Transcription</keyword>
<reference evidence="7 8" key="1">
    <citation type="submission" date="2019-01" db="EMBL/GenBank/DDBJ databases">
        <title>Filimonas sp. strain TTM-71.</title>
        <authorList>
            <person name="Chen W.-M."/>
        </authorList>
    </citation>
    <scope>NUCLEOTIDE SEQUENCE [LARGE SCALE GENOMIC DNA]</scope>
    <source>
        <strain evidence="7 8">TTM-71</strain>
    </source>
</reference>
<dbReference type="PANTHER" id="PTHR11078:SF3">
    <property type="entry name" value="ANTITERMINATION NUSB DOMAIN-CONTAINING PROTEIN"/>
    <property type="match status" value="1"/>
</dbReference>
<comment type="caution">
    <text evidence="7">The sequence shown here is derived from an EMBL/GenBank/DDBJ whole genome shotgun (WGS) entry which is preliminary data.</text>
</comment>
<dbReference type="GO" id="GO:0005829">
    <property type="term" value="C:cytosol"/>
    <property type="evidence" value="ECO:0007669"/>
    <property type="project" value="TreeGrafter"/>
</dbReference>
<dbReference type="InterPro" id="IPR006027">
    <property type="entry name" value="NusB_RsmB_TIM44"/>
</dbReference>
<dbReference type="InterPro" id="IPR035926">
    <property type="entry name" value="NusB-like_sf"/>
</dbReference>
<dbReference type="InterPro" id="IPR011605">
    <property type="entry name" value="NusB_fam"/>
</dbReference>
<evidence type="ECO:0000256" key="5">
    <source>
        <dbReference type="ARBA" id="ARBA00023163"/>
    </source>
</evidence>
<dbReference type="GO" id="GO:0003723">
    <property type="term" value="F:RNA binding"/>
    <property type="evidence" value="ECO:0007669"/>
    <property type="project" value="UniProtKB-KW"/>
</dbReference>
<dbReference type="OrthoDB" id="9787568at2"/>
<keyword evidence="8" id="KW-1185">Reference proteome</keyword>
<evidence type="ECO:0000256" key="4">
    <source>
        <dbReference type="ARBA" id="ARBA00023015"/>
    </source>
</evidence>
<dbReference type="NCBIfam" id="TIGR01951">
    <property type="entry name" value="nusB"/>
    <property type="match status" value="1"/>
</dbReference>
<evidence type="ECO:0000256" key="3">
    <source>
        <dbReference type="ARBA" id="ARBA00022884"/>
    </source>
</evidence>
<accession>A0A4Q1DBK3</accession>
<dbReference type="SUPFAM" id="SSF48013">
    <property type="entry name" value="NusB-like"/>
    <property type="match status" value="1"/>
</dbReference>
<name>A0A4Q1DBK3_9BACT</name>
<keyword evidence="3" id="KW-0694">RNA-binding</keyword>
<keyword evidence="2" id="KW-0889">Transcription antitermination</keyword>
<organism evidence="7 8">
    <name type="scientific">Filimonas effusa</name>
    <dbReference type="NCBI Taxonomy" id="2508721"/>
    <lineage>
        <taxon>Bacteria</taxon>
        <taxon>Pseudomonadati</taxon>
        <taxon>Bacteroidota</taxon>
        <taxon>Chitinophagia</taxon>
        <taxon>Chitinophagales</taxon>
        <taxon>Chitinophagaceae</taxon>
        <taxon>Filimonas</taxon>
    </lineage>
</organism>
<proteinExistence type="inferred from homology"/>
<dbReference type="GO" id="GO:0031564">
    <property type="term" value="P:transcription antitermination"/>
    <property type="evidence" value="ECO:0007669"/>
    <property type="project" value="UniProtKB-KW"/>
</dbReference>